<sequence>MPLLRYKLEKYSSSGLLLSSADRNWNGLVAEVRSHSDGVIAKNTRQPTTELVFDARGDSGSVVTRKAYDVIEQTPTRRGMAWICPKGIQEDLVLLSACMPDLLHVHLGAEHFSAEALGECFDGSEYLTMRFERGFEDDLIASISNAILLELKNSTPSGKLLVESLACSAAARLIQRFTSAMPSRLASLERVPNAGVKRIRQVMDYIEDNIESNISLDDLAAVAYLSRFHFARSFKSATGKTPQRYVNERRMERAKYLLTHSTHSIAEVAMILSFSSQATFSRAFHQHTGKTPNEFARESRAWRQNLS</sequence>
<keyword evidence="4" id="KW-0804">Transcription</keyword>
<evidence type="ECO:0000256" key="5">
    <source>
        <dbReference type="ARBA" id="ARBA00037345"/>
    </source>
</evidence>
<evidence type="ECO:0000256" key="2">
    <source>
        <dbReference type="ARBA" id="ARBA00023125"/>
    </source>
</evidence>
<dbReference type="AlphaFoldDB" id="A0A159ZWW3"/>
<feature type="domain" description="HTH araC/xylS-type" evidence="6">
    <location>
        <begin position="200"/>
        <end position="298"/>
    </location>
</feature>
<keyword evidence="1" id="KW-0805">Transcription regulation</keyword>
<protein>
    <recommendedName>
        <fullName evidence="6">HTH araC/xylS-type domain-containing protein</fullName>
    </recommendedName>
</protein>
<evidence type="ECO:0000313" key="8">
    <source>
        <dbReference type="Proteomes" id="UP000076083"/>
    </source>
</evidence>
<dbReference type="GO" id="GO:0043565">
    <property type="term" value="F:sequence-specific DNA binding"/>
    <property type="evidence" value="ECO:0007669"/>
    <property type="project" value="InterPro"/>
</dbReference>
<evidence type="ECO:0000256" key="1">
    <source>
        <dbReference type="ARBA" id="ARBA00023015"/>
    </source>
</evidence>
<proteinExistence type="predicted"/>
<gene>
    <name evidence="7" type="ORF">TK06_06305</name>
</gene>
<dbReference type="GO" id="GO:0003700">
    <property type="term" value="F:DNA-binding transcription factor activity"/>
    <property type="evidence" value="ECO:0007669"/>
    <property type="project" value="InterPro"/>
</dbReference>
<evidence type="ECO:0000256" key="4">
    <source>
        <dbReference type="ARBA" id="ARBA00023163"/>
    </source>
</evidence>
<dbReference type="SUPFAM" id="SSF46689">
    <property type="entry name" value="Homeodomain-like"/>
    <property type="match status" value="2"/>
</dbReference>
<dbReference type="InterPro" id="IPR018060">
    <property type="entry name" value="HTH_AraC"/>
</dbReference>
<accession>A0A159ZWW3</accession>
<dbReference type="PANTHER" id="PTHR46796">
    <property type="entry name" value="HTH-TYPE TRANSCRIPTIONAL ACTIVATOR RHAS-RELATED"/>
    <property type="match status" value="1"/>
</dbReference>
<dbReference type="PANTHER" id="PTHR46796:SF6">
    <property type="entry name" value="ARAC SUBFAMILY"/>
    <property type="match status" value="1"/>
</dbReference>
<evidence type="ECO:0000259" key="6">
    <source>
        <dbReference type="PROSITE" id="PS01124"/>
    </source>
</evidence>
<dbReference type="Proteomes" id="UP000076083">
    <property type="component" value="Chromosome"/>
</dbReference>
<dbReference type="Pfam" id="PF12833">
    <property type="entry name" value="HTH_18"/>
    <property type="match status" value="1"/>
</dbReference>
<keyword evidence="2" id="KW-0238">DNA-binding</keyword>
<comment type="function">
    <text evidence="5">Regulatory protein of the TOL plasmid xyl operons. XylS activates the xylXYZLTEGFJQKIH operon required for the degradation of toluene, m-xylene and p-xylene.</text>
</comment>
<evidence type="ECO:0000313" key="7">
    <source>
        <dbReference type="EMBL" id="AMZ70728.1"/>
    </source>
</evidence>
<reference evidence="7 8" key="2">
    <citation type="journal article" date="2018" name="Nature">
        <title>Mutant phenotypes for thousands of bacterial genes of unknown function.</title>
        <authorList>
            <person name="Price M.N."/>
            <person name="Wetmore K.M."/>
            <person name="Waters R.J."/>
            <person name="Callaghan M."/>
            <person name="Ray J."/>
            <person name="Liu H."/>
            <person name="Kuehl J.V."/>
            <person name="Melnyk R.A."/>
            <person name="Lamson J.S."/>
            <person name="Suh Y."/>
            <person name="Carlson H.K."/>
            <person name="Esquivel Z."/>
            <person name="Sadeeshkumar H."/>
            <person name="Chakraborty R."/>
            <person name="Zane G.M."/>
            <person name="Rubin B.E."/>
            <person name="Wall J.D."/>
            <person name="Visel A."/>
            <person name="Bristow J."/>
            <person name="Blow M.J."/>
            <person name="Arkin A.P."/>
            <person name="Deutschbauer A.M."/>
        </authorList>
    </citation>
    <scope>NUCLEOTIDE SEQUENCE [LARGE SCALE GENOMIC DNA]</scope>
    <source>
        <strain evidence="7 8">FW300-N2E2</strain>
    </source>
</reference>
<dbReference type="InterPro" id="IPR050204">
    <property type="entry name" value="AraC_XylS_family_regulators"/>
</dbReference>
<keyword evidence="3" id="KW-0010">Activator</keyword>
<dbReference type="Gene3D" id="1.10.10.60">
    <property type="entry name" value="Homeodomain-like"/>
    <property type="match status" value="2"/>
</dbReference>
<evidence type="ECO:0000256" key="3">
    <source>
        <dbReference type="ARBA" id="ARBA00023159"/>
    </source>
</evidence>
<name>A0A159ZWW3_PSEFL</name>
<organism evidence="7 8">
    <name type="scientific">Pseudomonas fluorescens</name>
    <dbReference type="NCBI Taxonomy" id="294"/>
    <lineage>
        <taxon>Bacteria</taxon>
        <taxon>Pseudomonadati</taxon>
        <taxon>Pseudomonadota</taxon>
        <taxon>Gammaproteobacteria</taxon>
        <taxon>Pseudomonadales</taxon>
        <taxon>Pseudomonadaceae</taxon>
        <taxon>Pseudomonas</taxon>
    </lineage>
</organism>
<dbReference type="InterPro" id="IPR009057">
    <property type="entry name" value="Homeodomain-like_sf"/>
</dbReference>
<dbReference type="EMBL" id="CP015225">
    <property type="protein sequence ID" value="AMZ70728.1"/>
    <property type="molecule type" value="Genomic_DNA"/>
</dbReference>
<dbReference type="RefSeq" id="WP_063321318.1">
    <property type="nucleotide sequence ID" value="NZ_CP015225.1"/>
</dbReference>
<reference evidence="8" key="1">
    <citation type="submission" date="2016-04" db="EMBL/GenBank/DDBJ databases">
        <authorList>
            <person name="Ray J."/>
            <person name="Price M."/>
            <person name="Deutschbauer A."/>
        </authorList>
    </citation>
    <scope>NUCLEOTIDE SEQUENCE [LARGE SCALE GENOMIC DNA]</scope>
    <source>
        <strain evidence="8">FW300-N2E2</strain>
    </source>
</reference>
<dbReference type="PROSITE" id="PS01124">
    <property type="entry name" value="HTH_ARAC_FAMILY_2"/>
    <property type="match status" value="1"/>
</dbReference>
<dbReference type="SMART" id="SM00342">
    <property type="entry name" value="HTH_ARAC"/>
    <property type="match status" value="1"/>
</dbReference>